<dbReference type="Gene3D" id="1.10.287.110">
    <property type="entry name" value="DnaJ domain"/>
    <property type="match status" value="1"/>
</dbReference>
<dbReference type="AlphaFoldDB" id="A0A0N4V865"/>
<dbReference type="SUPFAM" id="SSF46565">
    <property type="entry name" value="Chaperone J-domain"/>
    <property type="match status" value="1"/>
</dbReference>
<dbReference type="InterPro" id="IPR052812">
    <property type="entry name" value="Plant_DnaJ_domain"/>
</dbReference>
<dbReference type="WBParaSite" id="EVEC_0000653201-mRNA-1">
    <property type="protein sequence ID" value="EVEC_0000653201-mRNA-1"/>
    <property type="gene ID" value="EVEC_0000653201"/>
</dbReference>
<dbReference type="InterPro" id="IPR036869">
    <property type="entry name" value="J_dom_sf"/>
</dbReference>
<feature type="domain" description="J" evidence="1">
    <location>
        <begin position="1"/>
        <end position="43"/>
    </location>
</feature>
<reference evidence="4" key="1">
    <citation type="submission" date="2017-02" db="UniProtKB">
        <authorList>
            <consortium name="WormBaseParasite"/>
        </authorList>
    </citation>
    <scope>IDENTIFICATION</scope>
</reference>
<evidence type="ECO:0000313" key="3">
    <source>
        <dbReference type="Proteomes" id="UP000274131"/>
    </source>
</evidence>
<reference evidence="2 3" key="2">
    <citation type="submission" date="2018-10" db="EMBL/GenBank/DDBJ databases">
        <authorList>
            <consortium name="Pathogen Informatics"/>
        </authorList>
    </citation>
    <scope>NUCLEOTIDE SEQUENCE [LARGE SCALE GENOMIC DNA]</scope>
</reference>
<dbReference type="Pfam" id="PF00226">
    <property type="entry name" value="DnaJ"/>
    <property type="match status" value="1"/>
</dbReference>
<accession>A0A0N4V865</accession>
<dbReference type="PROSITE" id="PS50076">
    <property type="entry name" value="DNAJ_2"/>
    <property type="match status" value="1"/>
</dbReference>
<evidence type="ECO:0000259" key="1">
    <source>
        <dbReference type="PROSITE" id="PS50076"/>
    </source>
</evidence>
<evidence type="ECO:0000313" key="2">
    <source>
        <dbReference type="EMBL" id="VDD91355.1"/>
    </source>
</evidence>
<protein>
    <submittedName>
        <fullName evidence="4">J domain-containing protein</fullName>
    </submittedName>
</protein>
<dbReference type="Proteomes" id="UP000274131">
    <property type="component" value="Unassembled WGS sequence"/>
</dbReference>
<dbReference type="OrthoDB" id="10250354at2759"/>
<dbReference type="PANTHER" id="PTHR44272:SF3">
    <property type="entry name" value="J DOMAIN-CONTAINING PROTEIN"/>
    <property type="match status" value="1"/>
</dbReference>
<dbReference type="InterPro" id="IPR001623">
    <property type="entry name" value="DnaJ_domain"/>
</dbReference>
<keyword evidence="3" id="KW-1185">Reference proteome</keyword>
<dbReference type="PROSITE" id="PS00636">
    <property type="entry name" value="DNAJ_1"/>
    <property type="match status" value="1"/>
</dbReference>
<organism evidence="4">
    <name type="scientific">Enterobius vermicularis</name>
    <name type="common">Human pinworm</name>
    <dbReference type="NCBI Taxonomy" id="51028"/>
    <lineage>
        <taxon>Eukaryota</taxon>
        <taxon>Metazoa</taxon>
        <taxon>Ecdysozoa</taxon>
        <taxon>Nematoda</taxon>
        <taxon>Chromadorea</taxon>
        <taxon>Rhabditida</taxon>
        <taxon>Spirurina</taxon>
        <taxon>Oxyuridomorpha</taxon>
        <taxon>Oxyuroidea</taxon>
        <taxon>Oxyuridae</taxon>
        <taxon>Enterobius</taxon>
    </lineage>
</organism>
<name>A0A0N4V865_ENTVE</name>
<dbReference type="STRING" id="51028.A0A0N4V865"/>
<dbReference type="EMBL" id="UXUI01008380">
    <property type="protein sequence ID" value="VDD91355.1"/>
    <property type="molecule type" value="Genomic_DNA"/>
</dbReference>
<evidence type="ECO:0000313" key="4">
    <source>
        <dbReference type="WBParaSite" id="EVEC_0000653201-mRNA-1"/>
    </source>
</evidence>
<gene>
    <name evidence="2" type="ORF">EVEC_LOCUS6106</name>
</gene>
<dbReference type="CDD" id="cd06257">
    <property type="entry name" value="DnaJ"/>
    <property type="match status" value="1"/>
</dbReference>
<dbReference type="InterPro" id="IPR018253">
    <property type="entry name" value="DnaJ_domain_CS"/>
</dbReference>
<dbReference type="PANTHER" id="PTHR44272">
    <property type="entry name" value="DNAJ DOMAIN (PROKARYOTIC HEAT SHOCK PROTEIN)"/>
    <property type="match status" value="1"/>
</dbReference>
<sequence length="258" mass="28785">MAMRFHPDRNPGDETAADKFSKVATAYEILSDLNKRREYDSGDSSNIPDVDVNSVKTFGRLGLCCASHIILIKTVINPAKLATAKALMRGEKINDSVSIAEPGKIYNRNITFQESEDAGGCMMAALYFAPFDYIESPSSFSSEKGGNTVFKLLSSLKIVSARTLKEGYHLFCVSGNNWFSDFAYKFTAINLYDNEVLHRHIKDTKKEVIKKVEEVAGMRSNYLVVEKEYRDMTGSGRKGNVKVGRLSKVMLLSSNLLY</sequence>
<proteinExistence type="predicted"/>